<sequence>MELKTRRKIINDQAIEHSYNVAKKVYHQQLEKELAIDLLVNTAKMNQTSARDYIYVFSKMMDGTGYKRTINQKATKFYLDGIKRDYGDRQLTIALQSVEKHVAYYGALGRGSLTSILKLIKEYK</sequence>
<accession>A0AA87IKM5</accession>
<dbReference type="GO" id="GO:0004519">
    <property type="term" value="F:endonuclease activity"/>
    <property type="evidence" value="ECO:0007669"/>
    <property type="project" value="UniProtKB-KW"/>
</dbReference>
<proteinExistence type="predicted"/>
<dbReference type="Proteomes" id="UP000004725">
    <property type="component" value="Unassembled WGS sequence"/>
</dbReference>
<keyword evidence="1" id="KW-0378">Hydrolase</keyword>
<dbReference type="AlphaFoldDB" id="A0AA87IKM5"/>
<organism evidence="1 2">
    <name type="scientific">Planococcus antarcticus DSM 14505</name>
    <dbReference type="NCBI Taxonomy" id="1185653"/>
    <lineage>
        <taxon>Bacteria</taxon>
        <taxon>Bacillati</taxon>
        <taxon>Bacillota</taxon>
        <taxon>Bacilli</taxon>
        <taxon>Bacillales</taxon>
        <taxon>Caryophanaceae</taxon>
        <taxon>Planococcus</taxon>
    </lineage>
</organism>
<evidence type="ECO:0000313" key="2">
    <source>
        <dbReference type="Proteomes" id="UP000004725"/>
    </source>
</evidence>
<dbReference type="EMBL" id="AJYB01000046">
    <property type="protein sequence ID" value="EIM05902.1"/>
    <property type="molecule type" value="Genomic_DNA"/>
</dbReference>
<reference evidence="1 2" key="1">
    <citation type="journal article" date="2012" name="J. Bacteriol.">
        <title>Genome Sequence of the Antarctic Psychrophile Bacterium Planococcus antarcticus DSM 14505.</title>
        <authorList>
            <person name="Margolles A."/>
            <person name="Gueimonde M."/>
            <person name="Sanchez B."/>
        </authorList>
    </citation>
    <scope>NUCLEOTIDE SEQUENCE [LARGE SCALE GENOMIC DNA]</scope>
    <source>
        <strain evidence="1 2">DSM 14505</strain>
    </source>
</reference>
<comment type="caution">
    <text evidence="1">The sequence shown here is derived from an EMBL/GenBank/DDBJ whole genome shotgun (WGS) entry which is preliminary data.</text>
</comment>
<dbReference type="RefSeq" id="WP_006830722.1">
    <property type="nucleotide sequence ID" value="NZ_AJYB01000046.1"/>
</dbReference>
<gene>
    <name evidence="1" type="ORF">A1A1_13812</name>
</gene>
<name>A0AA87IKM5_9BACL</name>
<keyword evidence="1" id="KW-0255">Endonuclease</keyword>
<keyword evidence="1" id="KW-0540">Nuclease</keyword>
<protein>
    <submittedName>
        <fullName evidence="1">HNH endonuclease</fullName>
    </submittedName>
</protein>
<evidence type="ECO:0000313" key="1">
    <source>
        <dbReference type="EMBL" id="EIM05902.1"/>
    </source>
</evidence>